<evidence type="ECO:0000256" key="4">
    <source>
        <dbReference type="ARBA" id="ARBA00022989"/>
    </source>
</evidence>
<keyword evidence="4 6" id="KW-1133">Transmembrane helix</keyword>
<proteinExistence type="predicted"/>
<dbReference type="PANTHER" id="PTHR23513:SF6">
    <property type="entry name" value="MAJOR FACILITATOR SUPERFAMILY ASSOCIATED DOMAIN-CONTAINING PROTEIN"/>
    <property type="match status" value="1"/>
</dbReference>
<evidence type="ECO:0000313" key="8">
    <source>
        <dbReference type="Proteomes" id="UP001057134"/>
    </source>
</evidence>
<dbReference type="EMBL" id="CP027059">
    <property type="protein sequence ID" value="UQZ82145.1"/>
    <property type="molecule type" value="Genomic_DNA"/>
</dbReference>
<reference evidence="7" key="1">
    <citation type="submission" date="2018-02" db="EMBL/GenBank/DDBJ databases">
        <authorList>
            <person name="Kim S.-K."/>
            <person name="Jung H.-I."/>
            <person name="Lee S.-W."/>
        </authorList>
    </citation>
    <scope>NUCLEOTIDE SEQUENCE</scope>
    <source>
        <strain evidence="7">SK3146</strain>
    </source>
</reference>
<dbReference type="SUPFAM" id="SSF103473">
    <property type="entry name" value="MFS general substrate transporter"/>
    <property type="match status" value="1"/>
</dbReference>
<organism evidence="7 8">
    <name type="scientific">Paenibacillus konkukensis</name>
    <dbReference type="NCBI Taxonomy" id="2020716"/>
    <lineage>
        <taxon>Bacteria</taxon>
        <taxon>Bacillati</taxon>
        <taxon>Bacillota</taxon>
        <taxon>Bacilli</taxon>
        <taxon>Bacillales</taxon>
        <taxon>Paenibacillaceae</taxon>
        <taxon>Paenibacillus</taxon>
    </lineage>
</organism>
<evidence type="ECO:0000313" key="7">
    <source>
        <dbReference type="EMBL" id="UQZ82145.1"/>
    </source>
</evidence>
<feature type="transmembrane region" description="Helical" evidence="6">
    <location>
        <begin position="99"/>
        <end position="119"/>
    </location>
</feature>
<name>A0ABY4RJF1_9BACL</name>
<feature type="transmembrane region" description="Helical" evidence="6">
    <location>
        <begin position="191"/>
        <end position="215"/>
    </location>
</feature>
<dbReference type="InterPro" id="IPR036259">
    <property type="entry name" value="MFS_trans_sf"/>
</dbReference>
<reference evidence="7" key="2">
    <citation type="journal article" date="2021" name="J Anim Sci Technol">
        <title>Complete genome sequence of Paenibacillus konkukensis sp. nov. SK3146 as a potential probiotic strain.</title>
        <authorList>
            <person name="Jung H.I."/>
            <person name="Park S."/>
            <person name="Niu K.M."/>
            <person name="Lee S.W."/>
            <person name="Kothari D."/>
            <person name="Yi K.J."/>
            <person name="Kim S.K."/>
        </authorList>
    </citation>
    <scope>NUCLEOTIDE SEQUENCE</scope>
    <source>
        <strain evidence="7">SK3146</strain>
    </source>
</reference>
<protein>
    <submittedName>
        <fullName evidence="7">Major Facilitator Superfamily protein</fullName>
    </submittedName>
</protein>
<evidence type="ECO:0000256" key="2">
    <source>
        <dbReference type="ARBA" id="ARBA00022475"/>
    </source>
</evidence>
<dbReference type="Gene3D" id="1.20.1250.20">
    <property type="entry name" value="MFS general substrate transporter like domains"/>
    <property type="match status" value="1"/>
</dbReference>
<gene>
    <name evidence="7" type="ORF">SK3146_01302</name>
</gene>
<keyword evidence="2" id="KW-1003">Cell membrane</keyword>
<keyword evidence="3 6" id="KW-0812">Transmembrane</keyword>
<feature type="transmembrane region" description="Helical" evidence="6">
    <location>
        <begin position="131"/>
        <end position="150"/>
    </location>
</feature>
<dbReference type="PANTHER" id="PTHR23513">
    <property type="entry name" value="INTEGRAL MEMBRANE EFFLUX PROTEIN-RELATED"/>
    <property type="match status" value="1"/>
</dbReference>
<accession>A0ABY4RJF1</accession>
<evidence type="ECO:0000256" key="6">
    <source>
        <dbReference type="SAM" id="Phobius"/>
    </source>
</evidence>
<keyword evidence="8" id="KW-1185">Reference proteome</keyword>
<dbReference type="Proteomes" id="UP001057134">
    <property type="component" value="Chromosome"/>
</dbReference>
<evidence type="ECO:0000256" key="1">
    <source>
        <dbReference type="ARBA" id="ARBA00004651"/>
    </source>
</evidence>
<feature type="transmembrane region" description="Helical" evidence="6">
    <location>
        <begin position="6"/>
        <end position="24"/>
    </location>
</feature>
<sequence length="255" mass="28141">MTLVPAVRLMYAIAFVSMTAMFFGRHRFTRESEMGVRKRQESRNGSLLGSLKEYRQVTKELFANAPLMIIFCVYVLFQFQQTMKNTFLSLFLVEHLQVGAAAVSLFPAVTSAVMLLLMYKAVPRLKEAHAVRYMIGGFALSLLSNVILIFQSPGSLFWLILSTVLAASGSILTYAYLEAAVANSLDDEKRAASFSILTVLILICIAPSGMIGGWAYALHPAVPFALICVAFLLSIALMVRYKNRYLPADSSGDIV</sequence>
<evidence type="ECO:0000256" key="5">
    <source>
        <dbReference type="ARBA" id="ARBA00023136"/>
    </source>
</evidence>
<evidence type="ECO:0000256" key="3">
    <source>
        <dbReference type="ARBA" id="ARBA00022692"/>
    </source>
</evidence>
<feature type="transmembrane region" description="Helical" evidence="6">
    <location>
        <begin position="156"/>
        <end position="179"/>
    </location>
</feature>
<feature type="transmembrane region" description="Helical" evidence="6">
    <location>
        <begin position="61"/>
        <end position="79"/>
    </location>
</feature>
<keyword evidence="5 6" id="KW-0472">Membrane</keyword>
<feature type="transmembrane region" description="Helical" evidence="6">
    <location>
        <begin position="221"/>
        <end position="239"/>
    </location>
</feature>
<comment type="subcellular location">
    <subcellularLocation>
        <location evidence="1">Cell membrane</location>
        <topology evidence="1">Multi-pass membrane protein</topology>
    </subcellularLocation>
</comment>